<name>A0A151ZC97_TIELA</name>
<evidence type="ECO:0000256" key="2">
    <source>
        <dbReference type="ARBA" id="ARBA00004173"/>
    </source>
</evidence>
<evidence type="ECO:0000256" key="11">
    <source>
        <dbReference type="ARBA" id="ARBA00047786"/>
    </source>
</evidence>
<feature type="domain" description="FAD/NAD(P)-binding" evidence="12">
    <location>
        <begin position="114"/>
        <end position="433"/>
    </location>
</feature>
<dbReference type="InterPro" id="IPR036188">
    <property type="entry name" value="FAD/NAD-bd_sf"/>
</dbReference>
<dbReference type="GO" id="GO:0012501">
    <property type="term" value="P:programmed cell death"/>
    <property type="evidence" value="ECO:0007669"/>
    <property type="project" value="TreeGrafter"/>
</dbReference>
<evidence type="ECO:0000313" key="15">
    <source>
        <dbReference type="Proteomes" id="UP000076078"/>
    </source>
</evidence>
<evidence type="ECO:0000256" key="7">
    <source>
        <dbReference type="ARBA" id="ARBA00022946"/>
    </source>
</evidence>
<dbReference type="AlphaFoldDB" id="A0A151ZC97"/>
<keyword evidence="7" id="KW-0809">Transit peptide</keyword>
<dbReference type="Gene3D" id="3.50.50.60">
    <property type="entry name" value="FAD/NAD(P)-binding domain"/>
    <property type="match status" value="2"/>
</dbReference>
<dbReference type="Pfam" id="PF14721">
    <property type="entry name" value="AIF_C"/>
    <property type="match status" value="1"/>
</dbReference>
<organism evidence="14 15">
    <name type="scientific">Tieghemostelium lacteum</name>
    <name type="common">Slime mold</name>
    <name type="synonym">Dictyostelium lacteum</name>
    <dbReference type="NCBI Taxonomy" id="361077"/>
    <lineage>
        <taxon>Eukaryota</taxon>
        <taxon>Amoebozoa</taxon>
        <taxon>Evosea</taxon>
        <taxon>Eumycetozoa</taxon>
        <taxon>Dictyostelia</taxon>
        <taxon>Dictyosteliales</taxon>
        <taxon>Raperosteliaceae</taxon>
        <taxon>Tieghemostelium</taxon>
    </lineage>
</organism>
<keyword evidence="15" id="KW-1185">Reference proteome</keyword>
<protein>
    <submittedName>
        <fullName evidence="14">Apoptosis inducing factor</fullName>
    </submittedName>
</protein>
<dbReference type="PANTHER" id="PTHR43557">
    <property type="entry name" value="APOPTOSIS-INDUCING FACTOR 1"/>
    <property type="match status" value="1"/>
</dbReference>
<dbReference type="PRINTS" id="PR00368">
    <property type="entry name" value="FADPNR"/>
</dbReference>
<dbReference type="PANTHER" id="PTHR43557:SF4">
    <property type="entry name" value="APOPTOSIS-INDUCING FACTOR 1, MITOCHONDRIAL"/>
    <property type="match status" value="1"/>
</dbReference>
<comment type="cofactor">
    <cofactor evidence="1">
        <name>FAD</name>
        <dbReference type="ChEBI" id="CHEBI:57692"/>
    </cofactor>
</comment>
<keyword evidence="5" id="KW-0053">Apoptosis</keyword>
<evidence type="ECO:0000256" key="3">
    <source>
        <dbReference type="ARBA" id="ARBA00006442"/>
    </source>
</evidence>
<evidence type="ECO:0000256" key="1">
    <source>
        <dbReference type="ARBA" id="ARBA00001974"/>
    </source>
</evidence>
<evidence type="ECO:0000256" key="4">
    <source>
        <dbReference type="ARBA" id="ARBA00022630"/>
    </source>
</evidence>
<dbReference type="STRING" id="361077.A0A151ZC97"/>
<reference evidence="14 15" key="1">
    <citation type="submission" date="2015-12" db="EMBL/GenBank/DDBJ databases">
        <title>Dictyostelia acquired genes for synthesis and detection of signals that induce cell-type specialization by lateral gene transfer from prokaryotes.</title>
        <authorList>
            <person name="Gloeckner G."/>
            <person name="Schaap P."/>
        </authorList>
    </citation>
    <scope>NUCLEOTIDE SEQUENCE [LARGE SCALE GENOMIC DNA]</scope>
    <source>
        <strain evidence="14 15">TK</strain>
    </source>
</reference>
<evidence type="ECO:0000313" key="14">
    <source>
        <dbReference type="EMBL" id="KYQ91559.1"/>
    </source>
</evidence>
<keyword evidence="8" id="KW-0560">Oxidoreductase</keyword>
<evidence type="ECO:0000259" key="12">
    <source>
        <dbReference type="Pfam" id="PF07992"/>
    </source>
</evidence>
<dbReference type="Gene3D" id="3.30.390.30">
    <property type="match status" value="1"/>
</dbReference>
<dbReference type="GO" id="GO:0033108">
    <property type="term" value="P:mitochondrial respiratory chain complex assembly"/>
    <property type="evidence" value="ECO:0007669"/>
    <property type="project" value="TreeGrafter"/>
</dbReference>
<dbReference type="SMART" id="SM01353">
    <property type="entry name" value="AIF_C"/>
    <property type="match status" value="1"/>
</dbReference>
<dbReference type="GO" id="GO:0005739">
    <property type="term" value="C:mitochondrion"/>
    <property type="evidence" value="ECO:0007669"/>
    <property type="project" value="UniProtKB-SubCell"/>
</dbReference>
<dbReference type="GO" id="GO:0016174">
    <property type="term" value="F:NAD(P)H oxidase H2O2-forming activity"/>
    <property type="evidence" value="ECO:0007669"/>
    <property type="project" value="TreeGrafter"/>
</dbReference>
<evidence type="ECO:0000256" key="10">
    <source>
        <dbReference type="ARBA" id="ARBA00023128"/>
    </source>
</evidence>
<comment type="subcellular location">
    <subcellularLocation>
        <location evidence="2">Mitochondrion</location>
    </subcellularLocation>
</comment>
<comment type="caution">
    <text evidence="14">The sequence shown here is derived from an EMBL/GenBank/DDBJ whole genome shotgun (WGS) entry which is preliminary data.</text>
</comment>
<proteinExistence type="inferred from homology"/>
<dbReference type="OMA" id="RSIFFEH"/>
<keyword evidence="4" id="KW-0285">Flavoprotein</keyword>
<evidence type="ECO:0000259" key="13">
    <source>
        <dbReference type="Pfam" id="PF14721"/>
    </source>
</evidence>
<dbReference type="SUPFAM" id="SSF55424">
    <property type="entry name" value="FAD/NAD-linked reductases, dimerisation (C-terminal) domain"/>
    <property type="match status" value="1"/>
</dbReference>
<dbReference type="InterPro" id="IPR016156">
    <property type="entry name" value="FAD/NAD-linked_Rdtase_dimer_sf"/>
</dbReference>
<evidence type="ECO:0000256" key="8">
    <source>
        <dbReference type="ARBA" id="ARBA00023002"/>
    </source>
</evidence>
<keyword evidence="9" id="KW-0520">NAD</keyword>
<dbReference type="InterPro" id="IPR029324">
    <property type="entry name" value="AIF_C"/>
</dbReference>
<evidence type="ECO:0000256" key="5">
    <source>
        <dbReference type="ARBA" id="ARBA00022703"/>
    </source>
</evidence>
<gene>
    <name evidence="14" type="ORF">DLAC_07326</name>
</gene>
<dbReference type="Proteomes" id="UP000076078">
    <property type="component" value="Unassembled WGS sequence"/>
</dbReference>
<dbReference type="InterPro" id="IPR050446">
    <property type="entry name" value="FAD-oxidoreductase/Apoptosis"/>
</dbReference>
<dbReference type="GO" id="GO:0046983">
    <property type="term" value="F:protein dimerization activity"/>
    <property type="evidence" value="ECO:0007669"/>
    <property type="project" value="InterPro"/>
</dbReference>
<keyword evidence="10" id="KW-0496">Mitochondrion</keyword>
<feature type="domain" description="Mitochondrial apoptosis-inducing factor C-terminal" evidence="13">
    <location>
        <begin position="440"/>
        <end position="491"/>
    </location>
</feature>
<comment type="similarity">
    <text evidence="3">Belongs to the FAD-dependent oxidoreductase family.</text>
</comment>
<dbReference type="SUPFAM" id="SSF51905">
    <property type="entry name" value="FAD/NAD(P)-binding domain"/>
    <property type="match status" value="2"/>
</dbReference>
<dbReference type="Pfam" id="PF07992">
    <property type="entry name" value="Pyr_redox_2"/>
    <property type="match status" value="1"/>
</dbReference>
<dbReference type="InterPro" id="IPR023753">
    <property type="entry name" value="FAD/NAD-binding_dom"/>
</dbReference>
<accession>A0A151ZC97</accession>
<evidence type="ECO:0000256" key="9">
    <source>
        <dbReference type="ARBA" id="ARBA00023027"/>
    </source>
</evidence>
<sequence length="553" mass="62490">MLKTLIKRSSSVLLNNSKSLNNLNKYNIYNQKLFYSTSNSNNYKNYQQNENKESESIFKRNKFNLIGSGIAVSLLTAVTTKILLEDDNSKKVDTQQQQPKSLEESKREYNIEKFKYVIVGGGTAAYHAVDKILENDKTAEVLIISQEYSVPYQRPPLSKNLWASEDPDVTKNLQYTDWSGKKMDLLYEPESVYGTDALQFIRTKKVIDIHLDQKIILLNDGTLIEYEKCLIATGGEPRKLNFTSKDQEKITTYRTVDDFIKLHNFVQEGDKHITILGGGFLGSELTCGINQNFGKKKNIKVTQVFPENGVLPLVFPDYLSEYATEQIKKSGVEVLNKKLVKDVVESETNNGKLVVKLNDDSHFETDHVVVAVGIIPNSNVAKSTKLEIDPLNGGIMVNAELQARSDVYVAGDVASFYDHSIGQRRRMEHHDHAKVSGELAGINMSTDQKIPYTYQPFYWSDLTPNIGFEAVGNTDSKLKTFSVWEKSNDEKETSNQFTKGNIYYLNDKNVVVGVLCFGNYGKMETARNLIQKGKAVSDLNQLQHAISLEEEHH</sequence>
<dbReference type="FunCoup" id="A0A151ZC97">
    <property type="interactions" value="539"/>
</dbReference>
<dbReference type="InParanoid" id="A0A151ZC97"/>
<evidence type="ECO:0000256" key="6">
    <source>
        <dbReference type="ARBA" id="ARBA00022827"/>
    </source>
</evidence>
<dbReference type="OrthoDB" id="6029at2759"/>
<dbReference type="PRINTS" id="PR00411">
    <property type="entry name" value="PNDRDTASEI"/>
</dbReference>
<dbReference type="GO" id="GO:0071949">
    <property type="term" value="F:FAD binding"/>
    <property type="evidence" value="ECO:0007669"/>
    <property type="project" value="TreeGrafter"/>
</dbReference>
<comment type="catalytic activity">
    <reaction evidence="11">
        <text>A + NADH + H(+) = AH2 + NAD(+)</text>
        <dbReference type="Rhea" id="RHEA:11356"/>
        <dbReference type="ChEBI" id="CHEBI:13193"/>
        <dbReference type="ChEBI" id="CHEBI:15378"/>
        <dbReference type="ChEBI" id="CHEBI:17499"/>
        <dbReference type="ChEBI" id="CHEBI:57540"/>
        <dbReference type="ChEBI" id="CHEBI:57945"/>
    </reaction>
</comment>
<keyword evidence="6" id="KW-0274">FAD</keyword>
<dbReference type="EMBL" id="LODT01000034">
    <property type="protein sequence ID" value="KYQ91559.1"/>
    <property type="molecule type" value="Genomic_DNA"/>
</dbReference>